<dbReference type="Gene3D" id="1.10.287.2610">
    <property type="match status" value="1"/>
</dbReference>
<keyword evidence="4" id="KW-1185">Reference proteome</keyword>
<reference evidence="4" key="1">
    <citation type="journal article" date="2006" name="Proc. Natl. Acad. Sci. U.S.A.">
        <title>Genome analysis of the smallest free-living eukaryote Ostreococcus tauri unveils many unique features.</title>
        <authorList>
            <person name="Derelle E."/>
            <person name="Ferraz C."/>
            <person name="Rombauts S."/>
            <person name="Rouze P."/>
            <person name="Worden A.Z."/>
            <person name="Robbens S."/>
            <person name="Partensky F."/>
            <person name="Degroeve S."/>
            <person name="Echeynie S."/>
            <person name="Cooke R."/>
            <person name="Saeys Y."/>
            <person name="Wuyts J."/>
            <person name="Jabbari K."/>
            <person name="Bowler C."/>
            <person name="Panaud O."/>
            <person name="Piegu B."/>
            <person name="Ball S.G."/>
            <person name="Ral J.-P."/>
            <person name="Bouget F.-Y."/>
            <person name="Piganeau G."/>
            <person name="De Baets B."/>
            <person name="Picard A."/>
            <person name="Delseny M."/>
            <person name="Demaille J."/>
            <person name="Van de Peer Y."/>
            <person name="Moreau H."/>
        </authorList>
    </citation>
    <scope>NUCLEOTIDE SEQUENCE [LARGE SCALE GENOMIC DNA]</scope>
    <source>
        <strain evidence="4">OTTH 0595 / CCAP 157/2 / RCC745</strain>
    </source>
</reference>
<sequence>MPRGASKSPRHPRGSSKSPMVSPRATANKVNGAKDSDEDEGVVPRPVKMSAVPRSQKPEPTDLPAALREIDRLRSVQEKNATSAMAATRRAFDEQARLEKRIETLERELETKSEALTEGSKRHERDRDEYKKALKTAKKKAQKLEMKLEEQRELTRRVEAEAGSRGGDAGGGGESQREIELTDRCARQEGVISALQGQIDELKTTLEDERSRGQSKASEQSAEIARIGEELRRALEEASTIKEESDMTVESMRAALEAQISDGGDRSGAEEIESLRARVEELSAAESASKETLAKLNLLQEKHVALERLLENERANKAALRLEKEEAERRVSEAEAAAINQEELDALKEQLSQLASKTAELEGELSKERKLHVETKEKAKKAESDMFLVRNTSTAAEKAISAARAAMDSAEARATQSEKLVSERDARIQQLSMDLDNYKRREEQLNAELGSSSVSDLRNMEEKQRQIDELSVKIVELESKSTQVDELKRALLSANDAATAAAQSIEESEAELLEERKRFSVAEKNLLEARRSTEVALDNVSQRDAMVLNLKKELEEMSNQVKEAHLQLQMVSVSSVSQNKLQEQLDVELDAANALAKAAESRAAGLTSQLKIAEDARDEAVKDVARLKHEVDLSQRALEGLKTELANAQNSLKSSKAAASRAVQEAVSASGRRAQELAKQLEEAKTKLSDANTIIDSLKTDNGAVKVQVMELETLVSTLRENLETIEQDAAAKRNDQLDMEYMRREEDLRAEISDLTLELQEVREDSSSKVEQAERRASALDSQIDELERALSQSRDEIRQLTQDSTLRRENLTQETLELRKKLVEAQEIAANSSGSIEAVKRRYEARLRDAGELAEKQIISLVKELDQTKEMMTLAQNEEQRAREEAVCASKTIAEKETEFAEQLERVRNELLVAHEANLSLTSELDEMKTTCEELRLAKDAMEDDLVETCSLLEKVSAKANDAADNYKQTTAEMNATMDTMKQKLEGEVLLAMDLTKEKEFIIKELETRQAELSAQVEALKEKSLSSSSKLVALETNLKEASIAERERLLVLQNENKRLEKRLKDTWTALQGAHAVVEQTKTAAKDAVRNANAAAAKAEKVAIKAKRELEEIRRSAPATAIIRKVTEAEDVSQMQSSPQLSSRHRSATSPQSMSQRSSPAPKLSPVKPPSKVPSLDDEMQRASDLLERLSRASREPSLRDDGSVGKSETSSQIGAVGAAVFGYRGA</sequence>
<accession>A0A090M7A9</accession>
<evidence type="ECO:0000256" key="1">
    <source>
        <dbReference type="SAM" id="Coils"/>
    </source>
</evidence>
<keyword evidence="1" id="KW-0175">Coiled coil</keyword>
<feature type="compositionally biased region" description="Basic and acidic residues" evidence="2">
    <location>
        <begin position="1180"/>
        <end position="1205"/>
    </location>
</feature>
<protein>
    <submittedName>
        <fullName evidence="3">N2227-like</fullName>
    </submittedName>
</protein>
<feature type="coiled-coil region" evidence="1">
    <location>
        <begin position="927"/>
        <end position="975"/>
    </location>
</feature>
<feature type="coiled-coil region" evidence="1">
    <location>
        <begin position="860"/>
        <end position="887"/>
    </location>
</feature>
<gene>
    <name evidence="3" type="ORF">OT_ostta05g02240</name>
</gene>
<evidence type="ECO:0000256" key="2">
    <source>
        <dbReference type="SAM" id="MobiDB-lite"/>
    </source>
</evidence>
<feature type="compositionally biased region" description="Basic and acidic residues" evidence="2">
    <location>
        <begin position="142"/>
        <end position="162"/>
    </location>
</feature>
<dbReference type="GeneID" id="34945830"/>
<feature type="region of interest" description="Disordered" evidence="2">
    <location>
        <begin position="111"/>
        <end position="184"/>
    </location>
</feature>
<feature type="compositionally biased region" description="Gly residues" evidence="2">
    <location>
        <begin position="164"/>
        <end position="174"/>
    </location>
</feature>
<feature type="coiled-coil region" evidence="1">
    <location>
        <begin position="393"/>
        <end position="830"/>
    </location>
</feature>
<evidence type="ECO:0000313" key="3">
    <source>
        <dbReference type="EMBL" id="CEF97969.1"/>
    </source>
</evidence>
<feature type="region of interest" description="Disordered" evidence="2">
    <location>
        <begin position="1129"/>
        <end position="1228"/>
    </location>
</feature>
<dbReference type="OrthoDB" id="10565886at2759"/>
<dbReference type="KEGG" id="ota:OT_ostta05g02240"/>
<dbReference type="InParanoid" id="A0A090M7A9"/>
<comment type="caution">
    <text evidence="3">The sequence shown here is derived from an EMBL/GenBank/DDBJ whole genome shotgun (WGS) entry which is preliminary data.</text>
</comment>
<dbReference type="RefSeq" id="XP_022838999.1">
    <property type="nucleotide sequence ID" value="XM_022984248.1"/>
</dbReference>
<feature type="compositionally biased region" description="Polar residues" evidence="2">
    <location>
        <begin position="1134"/>
        <end position="1158"/>
    </location>
</feature>
<feature type="coiled-coil region" evidence="1">
    <location>
        <begin position="282"/>
        <end position="364"/>
    </location>
</feature>
<feature type="region of interest" description="Disordered" evidence="2">
    <location>
        <begin position="1"/>
        <end position="64"/>
    </location>
</feature>
<proteinExistence type="predicted"/>
<feature type="coiled-coil region" evidence="1">
    <location>
        <begin position="1090"/>
        <end position="1117"/>
    </location>
</feature>
<dbReference type="Proteomes" id="UP000009170">
    <property type="component" value="Unassembled WGS sequence"/>
</dbReference>
<dbReference type="EMBL" id="CAID01000005">
    <property type="protein sequence ID" value="CEF97969.1"/>
    <property type="molecule type" value="Genomic_DNA"/>
</dbReference>
<feature type="region of interest" description="Disordered" evidence="2">
    <location>
        <begin position="199"/>
        <end position="223"/>
    </location>
</feature>
<evidence type="ECO:0000313" key="4">
    <source>
        <dbReference type="Proteomes" id="UP000009170"/>
    </source>
</evidence>
<feature type="compositionally biased region" description="Basic and acidic residues" evidence="2">
    <location>
        <begin position="111"/>
        <end position="132"/>
    </location>
</feature>
<feature type="compositionally biased region" description="Basic and acidic residues" evidence="2">
    <location>
        <begin position="200"/>
        <end position="212"/>
    </location>
</feature>
<feature type="compositionally biased region" description="Basic and acidic residues" evidence="2">
    <location>
        <begin position="175"/>
        <end position="184"/>
    </location>
</feature>
<feature type="coiled-coil region" evidence="1">
    <location>
        <begin position="1005"/>
        <end position="1064"/>
    </location>
</feature>
<name>A0A090M7A9_OSTTA</name>
<organism evidence="3 4">
    <name type="scientific">Ostreococcus tauri</name>
    <name type="common">Marine green alga</name>
    <dbReference type="NCBI Taxonomy" id="70448"/>
    <lineage>
        <taxon>Eukaryota</taxon>
        <taxon>Viridiplantae</taxon>
        <taxon>Chlorophyta</taxon>
        <taxon>Mamiellophyceae</taxon>
        <taxon>Mamiellales</taxon>
        <taxon>Bathycoccaceae</taxon>
        <taxon>Ostreococcus</taxon>
    </lineage>
</organism>
<dbReference type="AlphaFoldDB" id="A0A090M7A9"/>
<reference evidence="3 4" key="2">
    <citation type="journal article" date="2014" name="BMC Genomics">
        <title>An improved genome of the model marine alga Ostreococcus tauri unfolds by assessing Illumina de novo assemblies.</title>
        <authorList>
            <person name="Blanc-Mathieu R."/>
            <person name="Verhelst B."/>
            <person name="Derelle E."/>
            <person name="Rombauts S."/>
            <person name="Bouget F.Y."/>
            <person name="Carre I."/>
            <person name="Chateau A."/>
            <person name="Eyre-Walker A."/>
            <person name="Grimsley N."/>
            <person name="Moreau H."/>
            <person name="Piegu B."/>
            <person name="Rivals E."/>
            <person name="Schackwitz W."/>
            <person name="Van de Peer Y."/>
            <person name="Piganeau G."/>
        </authorList>
    </citation>
    <scope>NUCLEOTIDE SEQUENCE [LARGE SCALE GENOMIC DNA]</scope>
    <source>
        <strain evidence="4">OTTH 0595 / CCAP 157/2 / RCC745</strain>
    </source>
</reference>